<evidence type="ECO:0000256" key="3">
    <source>
        <dbReference type="ARBA" id="ARBA00023274"/>
    </source>
</evidence>
<sequence length="169" mass="18070">MPSEKILTAKQAYVAELKEKIANSVAGVVVDYKGINVADDTKLRKELREAGVEYFVVKNTMLRLAISGTELEGMNEVLEGTTALAIASEDRIAAARILCKFADASKDKFNVKAGYMDGKLMEKSAVEEIAKLPGLEGMLSMFAGALTSTLSGLAVAMQAYVDKSEEPAA</sequence>
<comment type="similarity">
    <text evidence="1 5">Belongs to the universal ribosomal protein uL10 family.</text>
</comment>
<dbReference type="PROSITE" id="PS01109">
    <property type="entry name" value="RIBOSOMAL_L10"/>
    <property type="match status" value="1"/>
</dbReference>
<evidence type="ECO:0000313" key="7">
    <source>
        <dbReference type="Proteomes" id="UP000824035"/>
    </source>
</evidence>
<dbReference type="NCBIfam" id="NF000955">
    <property type="entry name" value="PRK00099.1-1"/>
    <property type="match status" value="1"/>
</dbReference>
<comment type="function">
    <text evidence="5">Forms part of the ribosomal stalk, playing a central role in the interaction of the ribosome with GTP-bound translation factors.</text>
</comment>
<keyword evidence="5" id="KW-0694">RNA-binding</keyword>
<dbReference type="PANTHER" id="PTHR11560">
    <property type="entry name" value="39S RIBOSOMAL PROTEIN L10, MITOCHONDRIAL"/>
    <property type="match status" value="1"/>
</dbReference>
<name>A0A9D2E4Y0_9FIRM</name>
<dbReference type="GO" id="GO:0006412">
    <property type="term" value="P:translation"/>
    <property type="evidence" value="ECO:0007669"/>
    <property type="project" value="UniProtKB-UniRule"/>
</dbReference>
<dbReference type="RefSeq" id="WP_394968262.1">
    <property type="nucleotide sequence ID" value="NZ_CALXHM010000016.1"/>
</dbReference>
<dbReference type="Proteomes" id="UP000824035">
    <property type="component" value="Unassembled WGS sequence"/>
</dbReference>
<keyword evidence="5" id="KW-0699">rRNA-binding</keyword>
<gene>
    <name evidence="5 6" type="primary">rplJ</name>
    <name evidence="6" type="ORF">H9813_06455</name>
</gene>
<protein>
    <recommendedName>
        <fullName evidence="4 5">Large ribosomal subunit protein uL10</fullName>
    </recommendedName>
</protein>
<dbReference type="CDD" id="cd05797">
    <property type="entry name" value="Ribosomal_L10"/>
    <property type="match status" value="1"/>
</dbReference>
<dbReference type="AlphaFoldDB" id="A0A9D2E4Y0"/>
<dbReference type="EMBL" id="DXBV01000062">
    <property type="protein sequence ID" value="HIZ30851.1"/>
    <property type="molecule type" value="Genomic_DNA"/>
</dbReference>
<evidence type="ECO:0000256" key="1">
    <source>
        <dbReference type="ARBA" id="ARBA00008889"/>
    </source>
</evidence>
<dbReference type="Pfam" id="PF00466">
    <property type="entry name" value="Ribosomal_L10"/>
    <property type="match status" value="1"/>
</dbReference>
<organism evidence="6 7">
    <name type="scientific">Candidatus Allofournierella merdipullorum</name>
    <dbReference type="NCBI Taxonomy" id="2838595"/>
    <lineage>
        <taxon>Bacteria</taxon>
        <taxon>Bacillati</taxon>
        <taxon>Bacillota</taxon>
        <taxon>Clostridia</taxon>
        <taxon>Eubacteriales</taxon>
        <taxon>Oscillospiraceae</taxon>
        <taxon>Allofournierella</taxon>
    </lineage>
</organism>
<evidence type="ECO:0000256" key="4">
    <source>
        <dbReference type="ARBA" id="ARBA00035202"/>
    </source>
</evidence>
<dbReference type="Gene3D" id="3.30.70.1730">
    <property type="match status" value="1"/>
</dbReference>
<keyword evidence="2 5" id="KW-0689">Ribosomal protein</keyword>
<evidence type="ECO:0000313" key="6">
    <source>
        <dbReference type="EMBL" id="HIZ30851.1"/>
    </source>
</evidence>
<dbReference type="InterPro" id="IPR022973">
    <property type="entry name" value="Ribosomal_uL10_bac"/>
</dbReference>
<evidence type="ECO:0000256" key="2">
    <source>
        <dbReference type="ARBA" id="ARBA00022980"/>
    </source>
</evidence>
<dbReference type="InterPro" id="IPR043141">
    <property type="entry name" value="Ribosomal_uL10-like_sf"/>
</dbReference>
<dbReference type="InterPro" id="IPR002363">
    <property type="entry name" value="Ribosomal_uL10_CS_bac"/>
</dbReference>
<dbReference type="HAMAP" id="MF_00362">
    <property type="entry name" value="Ribosomal_uL10"/>
    <property type="match status" value="1"/>
</dbReference>
<reference evidence="6" key="2">
    <citation type="submission" date="2021-04" db="EMBL/GenBank/DDBJ databases">
        <authorList>
            <person name="Gilroy R."/>
        </authorList>
    </citation>
    <scope>NUCLEOTIDE SEQUENCE</scope>
    <source>
        <strain evidence="6">ChiGjej4B4-18154</strain>
    </source>
</reference>
<comment type="caution">
    <text evidence="6">The sequence shown here is derived from an EMBL/GenBank/DDBJ whole genome shotgun (WGS) entry which is preliminary data.</text>
</comment>
<proteinExistence type="inferred from homology"/>
<reference evidence="6" key="1">
    <citation type="journal article" date="2021" name="PeerJ">
        <title>Extensive microbial diversity within the chicken gut microbiome revealed by metagenomics and culture.</title>
        <authorList>
            <person name="Gilroy R."/>
            <person name="Ravi A."/>
            <person name="Getino M."/>
            <person name="Pursley I."/>
            <person name="Horton D.L."/>
            <person name="Alikhan N.F."/>
            <person name="Baker D."/>
            <person name="Gharbi K."/>
            <person name="Hall N."/>
            <person name="Watson M."/>
            <person name="Adriaenssens E.M."/>
            <person name="Foster-Nyarko E."/>
            <person name="Jarju S."/>
            <person name="Secka A."/>
            <person name="Antonio M."/>
            <person name="Oren A."/>
            <person name="Chaudhuri R.R."/>
            <person name="La Ragione R."/>
            <person name="Hildebrand F."/>
            <person name="Pallen M.J."/>
        </authorList>
    </citation>
    <scope>NUCLEOTIDE SEQUENCE</scope>
    <source>
        <strain evidence="6">ChiGjej4B4-18154</strain>
    </source>
</reference>
<dbReference type="SUPFAM" id="SSF160369">
    <property type="entry name" value="Ribosomal protein L10-like"/>
    <property type="match status" value="1"/>
</dbReference>
<dbReference type="GO" id="GO:0070180">
    <property type="term" value="F:large ribosomal subunit rRNA binding"/>
    <property type="evidence" value="ECO:0007669"/>
    <property type="project" value="UniProtKB-UniRule"/>
</dbReference>
<dbReference type="InterPro" id="IPR001790">
    <property type="entry name" value="Ribosomal_uL10"/>
</dbReference>
<keyword evidence="3 5" id="KW-0687">Ribonucleoprotein</keyword>
<dbReference type="InterPro" id="IPR047865">
    <property type="entry name" value="Ribosomal_uL10_bac_type"/>
</dbReference>
<comment type="subunit">
    <text evidence="5">Part of the ribosomal stalk of the 50S ribosomal subunit. The N-terminus interacts with L11 and the large rRNA to form the base of the stalk. The C-terminus forms an elongated spine to which L12 dimers bind in a sequential fashion forming a multimeric L10(L12)X complex.</text>
</comment>
<accession>A0A9D2E4Y0</accession>
<dbReference type="GO" id="GO:0003735">
    <property type="term" value="F:structural constituent of ribosome"/>
    <property type="evidence" value="ECO:0007669"/>
    <property type="project" value="InterPro"/>
</dbReference>
<dbReference type="GO" id="GO:0015934">
    <property type="term" value="C:large ribosomal subunit"/>
    <property type="evidence" value="ECO:0007669"/>
    <property type="project" value="InterPro"/>
</dbReference>
<evidence type="ECO:0000256" key="5">
    <source>
        <dbReference type="HAMAP-Rule" id="MF_00362"/>
    </source>
</evidence>